<dbReference type="RefSeq" id="WP_066142488.1">
    <property type="nucleotide sequence ID" value="NZ_CBCSGM010000002.1"/>
</dbReference>
<name>A0A2X4VQ62_LEDLE</name>
<dbReference type="KEGG" id="blen:NCTC4824_00654"/>
<organism evidence="2 3">
    <name type="scientific">Lederbergia lenta</name>
    <name type="common">Bacillus lentus</name>
    <dbReference type="NCBI Taxonomy" id="1467"/>
    <lineage>
        <taxon>Bacteria</taxon>
        <taxon>Bacillati</taxon>
        <taxon>Bacillota</taxon>
        <taxon>Bacilli</taxon>
        <taxon>Bacillales</taxon>
        <taxon>Bacillaceae</taxon>
        <taxon>Lederbergia</taxon>
    </lineage>
</organism>
<dbReference type="AlphaFoldDB" id="A0A2X4VQ62"/>
<dbReference type="Proteomes" id="UP000249134">
    <property type="component" value="Chromosome 1"/>
</dbReference>
<keyword evidence="1" id="KW-0812">Transmembrane</keyword>
<sequence>MKKFLRKLGKFIIVLFAIFATCTLLIISGIWGYQQYQDYKLGKYLKALPTDPTISTNTTVELHGDEQIGNDKMLIREKVEAGLNPYVRDTSGNGISDWDAIHTYKTDPKKFSTAGDGISDLAKIKEGLDPTKPLDKKTIDEFSIENDELNVEIHTNDLNAKYHTFIEPYEHPDLNSIYQPVRDAVQFFNYKGEVELTLAEGVKNKERLKAFYFDFNKEDFVEIKKQHMKDDAIFATINDSFPVYILDPDTYERIEKYYYFRVSGFQFSRAFAGFDHKVFIFKRAWRDSDQFVEDTYEDEDYGITELSIGKIGPISAAFLDGVYALLDKIFQPLKNTDGNLLARALLDYGTVMGTPEYVKKYSIPWIFDDEFNQEEVYSAKVIDTGFLANQHAFKFGNMLTPLGDGGICAGIVRVIERVFNHEDIERELSYKPETLKSWLRELILQSGYKSLSYDLEPQLEQYPFLKNGNLYAYRFTDEKIAHIGADKYIDDIVIDPSSLSDPDSTLIKMLETQWIYANEFINYKTKPYQSSKLSILDQVEESLANGQTVYASLHKESGGHAVNIYKMEYDEFDPNLIRLYAYDSNFPYGRLKQEKKKELFMNIYKQKKTTEDGVEEYFQFDYTPFPSQRDNYSYNNVESNDEIRFFVNDQALKGK</sequence>
<keyword evidence="1" id="KW-0472">Membrane</keyword>
<reference evidence="2 3" key="1">
    <citation type="submission" date="2018-06" db="EMBL/GenBank/DDBJ databases">
        <authorList>
            <consortium name="Pathogen Informatics"/>
            <person name="Doyle S."/>
        </authorList>
    </citation>
    <scope>NUCLEOTIDE SEQUENCE [LARGE SCALE GENOMIC DNA]</scope>
    <source>
        <strain evidence="2 3">NCTC4824</strain>
    </source>
</reference>
<proteinExistence type="predicted"/>
<feature type="transmembrane region" description="Helical" evidence="1">
    <location>
        <begin position="12"/>
        <end position="33"/>
    </location>
</feature>
<evidence type="ECO:0000256" key="1">
    <source>
        <dbReference type="SAM" id="Phobius"/>
    </source>
</evidence>
<protein>
    <submittedName>
        <fullName evidence="2">Uncharacterized protein</fullName>
    </submittedName>
</protein>
<evidence type="ECO:0000313" key="2">
    <source>
        <dbReference type="EMBL" id="SQI53123.1"/>
    </source>
</evidence>
<accession>A0A2X4VQ62</accession>
<keyword evidence="3" id="KW-1185">Reference proteome</keyword>
<dbReference type="EMBL" id="LS483476">
    <property type="protein sequence ID" value="SQI53123.1"/>
    <property type="molecule type" value="Genomic_DNA"/>
</dbReference>
<evidence type="ECO:0000313" key="3">
    <source>
        <dbReference type="Proteomes" id="UP000249134"/>
    </source>
</evidence>
<keyword evidence="1" id="KW-1133">Transmembrane helix</keyword>
<gene>
    <name evidence="2" type="ORF">NCTC4824_00654</name>
</gene>